<accession>W9QXT9</accession>
<evidence type="ECO:0000259" key="1">
    <source>
        <dbReference type="Pfam" id="PF17172"/>
    </source>
</evidence>
<organism evidence="2 3">
    <name type="scientific">Morus notabilis</name>
    <dbReference type="NCBI Taxonomy" id="981085"/>
    <lineage>
        <taxon>Eukaryota</taxon>
        <taxon>Viridiplantae</taxon>
        <taxon>Streptophyta</taxon>
        <taxon>Embryophyta</taxon>
        <taxon>Tracheophyta</taxon>
        <taxon>Spermatophyta</taxon>
        <taxon>Magnoliopsida</taxon>
        <taxon>eudicotyledons</taxon>
        <taxon>Gunneridae</taxon>
        <taxon>Pentapetalae</taxon>
        <taxon>rosids</taxon>
        <taxon>fabids</taxon>
        <taxon>Rosales</taxon>
        <taxon>Moraceae</taxon>
        <taxon>Moreae</taxon>
        <taxon>Morus</taxon>
    </lineage>
</organism>
<name>W9QXT9_9ROSA</name>
<dbReference type="STRING" id="981085.W9QXT9"/>
<evidence type="ECO:0000313" key="3">
    <source>
        <dbReference type="Proteomes" id="UP000030645"/>
    </source>
</evidence>
<sequence>MNTRTRIFGQNSGKNSKNNHFRVFGQLGFSGKIQKTSRFRVFGHLGRVGQFGQAGKIQKNSKIRASGRAIRAHPIFGQFSGRAVRAWSEKFKKIPADGGIRCTTKLALSLSANLGIAALTTPINLDITTPLPPDQGVSAPLFRPILIFRAPTSRFLFVDLGCMVCLQPVIRLSFEAIVFRIGGMGFQEAPAIEVLAESLSHFSVRQLVENYPFRELFLFAARMLRWLDQIPYIESGDYVAYNNEKGGVIERIKKHGIIDLDNELYSVLNWISTKAMLTSWLADAIKYELWVGSDGSFAQKIYCSDLPWPIGKVLFLKQVYNVKEKDTIYHNFESGMYILSLP</sequence>
<dbReference type="eggNOG" id="KOG3028">
    <property type="taxonomic scope" value="Eukaryota"/>
</dbReference>
<dbReference type="Pfam" id="PF17172">
    <property type="entry name" value="GST_N_4"/>
    <property type="match status" value="1"/>
</dbReference>
<evidence type="ECO:0000313" key="2">
    <source>
        <dbReference type="EMBL" id="EXB58130.1"/>
    </source>
</evidence>
<dbReference type="EMBL" id="KE344356">
    <property type="protein sequence ID" value="EXB58130.1"/>
    <property type="molecule type" value="Genomic_DNA"/>
</dbReference>
<keyword evidence="3" id="KW-1185">Reference proteome</keyword>
<dbReference type="AlphaFoldDB" id="W9QXT9"/>
<dbReference type="InterPro" id="IPR012336">
    <property type="entry name" value="Thioredoxin-like_fold"/>
</dbReference>
<reference evidence="3" key="1">
    <citation type="submission" date="2013-01" db="EMBL/GenBank/DDBJ databases">
        <title>Draft Genome Sequence of a Mulberry Tree, Morus notabilis C.K. Schneid.</title>
        <authorList>
            <person name="He N."/>
            <person name="Zhao S."/>
        </authorList>
    </citation>
    <scope>NUCLEOTIDE SEQUENCE</scope>
</reference>
<gene>
    <name evidence="2" type="ORF">L484_026329</name>
</gene>
<protein>
    <recommendedName>
        <fullName evidence="1">Thioredoxin-like fold domain-containing protein</fullName>
    </recommendedName>
</protein>
<feature type="domain" description="Thioredoxin-like fold" evidence="1">
    <location>
        <begin position="228"/>
        <end position="294"/>
    </location>
</feature>
<proteinExistence type="predicted"/>
<dbReference type="Proteomes" id="UP000030645">
    <property type="component" value="Unassembled WGS sequence"/>
</dbReference>